<dbReference type="InterPro" id="IPR041588">
    <property type="entry name" value="Integrase_H2C2"/>
</dbReference>
<evidence type="ECO:0000256" key="6">
    <source>
        <dbReference type="ARBA" id="ARBA00022801"/>
    </source>
</evidence>
<dbReference type="PROSITE" id="PS50158">
    <property type="entry name" value="ZF_CCHC"/>
    <property type="match status" value="1"/>
</dbReference>
<feature type="domain" description="Integrase catalytic" evidence="12">
    <location>
        <begin position="755"/>
        <end position="914"/>
    </location>
</feature>
<feature type="domain" description="CCHC-type" evidence="11">
    <location>
        <begin position="187"/>
        <end position="200"/>
    </location>
</feature>
<keyword evidence="6" id="KW-0378">Hydrolase</keyword>
<dbReference type="Gene3D" id="3.10.10.10">
    <property type="entry name" value="HIV Type 1 Reverse Transcriptase, subunit A, domain 1"/>
    <property type="match status" value="1"/>
</dbReference>
<keyword evidence="8" id="KW-0863">Zinc-finger</keyword>
<dbReference type="Gene3D" id="1.10.340.70">
    <property type="match status" value="1"/>
</dbReference>
<dbReference type="InterPro" id="IPR043502">
    <property type="entry name" value="DNA/RNA_pol_sf"/>
</dbReference>
<evidence type="ECO:0000256" key="1">
    <source>
        <dbReference type="ARBA" id="ARBA00022670"/>
    </source>
</evidence>
<dbReference type="FunFam" id="3.10.10.10:FF:000007">
    <property type="entry name" value="Retrovirus-related Pol polyprotein from transposon 17.6-like Protein"/>
    <property type="match status" value="1"/>
</dbReference>
<dbReference type="GO" id="GO:0003964">
    <property type="term" value="F:RNA-directed DNA polymerase activity"/>
    <property type="evidence" value="ECO:0007669"/>
    <property type="project" value="UniProtKB-KW"/>
</dbReference>
<evidence type="ECO:0000256" key="7">
    <source>
        <dbReference type="ARBA" id="ARBA00022918"/>
    </source>
</evidence>
<dbReference type="PANTHER" id="PTHR37984:SF15">
    <property type="entry name" value="INTEGRASE CATALYTIC DOMAIN-CONTAINING PROTEIN"/>
    <property type="match status" value="1"/>
</dbReference>
<dbReference type="OrthoDB" id="1934939at2759"/>
<evidence type="ECO:0000259" key="12">
    <source>
        <dbReference type="PROSITE" id="PS50994"/>
    </source>
</evidence>
<gene>
    <name evidence="13" type="ORF">MEDL_10110</name>
</gene>
<dbReference type="InterPro" id="IPR001878">
    <property type="entry name" value="Znf_CCHC"/>
</dbReference>
<protein>
    <submittedName>
        <fullName evidence="13">Uncharacterized protein</fullName>
    </submittedName>
</protein>
<comment type="caution">
    <text evidence="13">The sequence shown here is derived from an EMBL/GenBank/DDBJ whole genome shotgun (WGS) entry which is preliminary data.</text>
</comment>
<dbReference type="Gene3D" id="3.30.70.270">
    <property type="match status" value="1"/>
</dbReference>
<evidence type="ECO:0000259" key="10">
    <source>
        <dbReference type="PROSITE" id="PS50157"/>
    </source>
</evidence>
<dbReference type="Pfam" id="PF00665">
    <property type="entry name" value="rve"/>
    <property type="match status" value="1"/>
</dbReference>
<dbReference type="InterPro" id="IPR043128">
    <property type="entry name" value="Rev_trsase/Diguanyl_cyclase"/>
</dbReference>
<dbReference type="InterPro" id="IPR000477">
    <property type="entry name" value="RT_dom"/>
</dbReference>
<proteinExistence type="predicted"/>
<dbReference type="PANTHER" id="PTHR37984">
    <property type="entry name" value="PROTEIN CBG26694"/>
    <property type="match status" value="1"/>
</dbReference>
<evidence type="ECO:0000256" key="2">
    <source>
        <dbReference type="ARBA" id="ARBA00022679"/>
    </source>
</evidence>
<keyword evidence="8" id="KW-0479">Metal-binding</keyword>
<dbReference type="InterPro" id="IPR001584">
    <property type="entry name" value="Integrase_cat-core"/>
</dbReference>
<dbReference type="SMART" id="SM00355">
    <property type="entry name" value="ZnF_C2H2"/>
    <property type="match status" value="2"/>
</dbReference>
<dbReference type="InterPro" id="IPR036875">
    <property type="entry name" value="Znf_CCHC_sf"/>
</dbReference>
<dbReference type="SUPFAM" id="SSF57756">
    <property type="entry name" value="Retrovirus zinc finger-like domains"/>
    <property type="match status" value="1"/>
</dbReference>
<keyword evidence="3" id="KW-0548">Nucleotidyltransferase</keyword>
<sequence length="1466" mass="163905">MELATSLRGAAVAILSDLGVQDREDYDCLVSALAARFEPTNQSEIFRSQVKSRVREKGESLPELAQDVKRLVRFAYPTAGVELRDQLALDCFIDSLGDAELQWSVHQNGPKSVDHAVSAALKYEAFHASRKKQGMPRPVRTQSEVAAEQNEMADAVRKVEQTLEKLTQLVGASNKNKGQGNYDRCYCYYCGIAGHLRKNCNKRKKDLEDTVQQCQINQETNRNAESYHLSGNGPRLGLDLEKEILRVGNKSIKCNSENAEQSVCRIRVADKVFVPAESEIVIKSFVEGDSFNDCLVLIEPVSTSMSEQGILVARTIAKSKNGFVPLRLINISKQPQILQKNMQAAVCELVDSVYSSEAEYAEINKICVEKVQNVELPEYMEPILRSCDGLSDEQMIRVKQLLAKHLQVFAKSKTDLGRTDLITHKINTGDARPVKQAPRRIPLAKRDAAEKELQRMIECKVIEPSKSPWSANCVLVEKRDKSLRYAVDYRLLNQLSKKDSYPVPRIDDALDALASAKMLSTVDLLSGYWQVAMDPKDKEKTAFSTSHGLYQFRVMPFGVCNGVATFERLMEQESKDSPLLGSEQSVSALRAVSNVPDNDAELLTWFQSKSLSEISESQNKDYVLSDIINLKETFPSRPKWENISNKCPEIKAYWSLWEMLVLKNKILYYKFIETDNSVKLTLVLPQNLKPEILTMLHNDSCSGHLGINRTLARIRSKFFWPNLKQDVTRWCETCSACQRRKGPYRKAKAGMKQYLVGAPLERVAIDIMGPLPLTWRKNKYIMVVTDYFTRWAESYPMPNIEAETVCRLLIENFISRYGLPKQIHTDQGRQFESELFQNMCRIFKIDKTRTTSFHPQGGGLVERFNRSLEDMLSKVISRDQKDWDECLPLTMLAYRSSVHESTKHTPNLMMHGREAQLPIDLLYGPSPDEAERVEPHGYVDRVQQSLWKIHQKARDKMAVASTRQKTQYDLHIFKNKYTVGTPVWLNVKIRKKGLSPKLQDRWEGPYLIIGMNMLRTKVPFTVYQCPKCPVGFPTAARLLMHEEQVHGPQDVCPFAGCGVSFPRHKPDRMHRHIQRVHPVLRRGSPAGQSSVNGRRRRPRPTEYPPVRESEVVEELPNINYWAVPGPEETLTEQEESLFSPPSRKVLITDGLPENVSDWEEPDVELMEMQGSPGRSLLDVVPVTSSVQSSSCSVPVVSAVTSCSVPVTSSVPSSSCSVPVVSAVPSCSVPVTSSVPSSSCSVPVVSVVPSCSVPVTSSVPSSACSVPVVSAVPSCSVPVTSSVPSSSCSVPVVSVVPSCSVPVMSFVSSSSCSVPVMSTVPSLMSSSSDFLAARIPDFPRSPTRETEEDFVPVQIIPAARPVEHTTYDFEMQDPRLFFAGAPSSYVNSCPALRDIRNMARISSNRTRRFVPVGFACMQKLERATLPDGTVYELTDPNYKEILTTDTQTPTTQTCSIGVGCRPSLSFD</sequence>
<dbReference type="PROSITE" id="PS50994">
    <property type="entry name" value="INTEGRASE"/>
    <property type="match status" value="1"/>
</dbReference>
<dbReference type="InterPro" id="IPR012337">
    <property type="entry name" value="RNaseH-like_sf"/>
</dbReference>
<keyword evidence="14" id="KW-1185">Reference proteome</keyword>
<reference evidence="13" key="1">
    <citation type="submission" date="2021-03" db="EMBL/GenBank/DDBJ databases">
        <authorList>
            <person name="Bekaert M."/>
        </authorList>
    </citation>
    <scope>NUCLEOTIDE SEQUENCE</scope>
</reference>
<dbReference type="Pfam" id="PF00078">
    <property type="entry name" value="RVT_1"/>
    <property type="match status" value="1"/>
</dbReference>
<evidence type="ECO:0000256" key="5">
    <source>
        <dbReference type="ARBA" id="ARBA00022759"/>
    </source>
</evidence>
<dbReference type="Pfam" id="PF17921">
    <property type="entry name" value="Integrase_H2C2"/>
    <property type="match status" value="1"/>
</dbReference>
<keyword evidence="5" id="KW-0255">Endonuclease</keyword>
<evidence type="ECO:0000256" key="3">
    <source>
        <dbReference type="ARBA" id="ARBA00022695"/>
    </source>
</evidence>
<keyword evidence="4" id="KW-0540">Nuclease</keyword>
<dbReference type="FunFam" id="3.30.420.10:FF:000032">
    <property type="entry name" value="Retrovirus-related Pol polyprotein from transposon 297-like Protein"/>
    <property type="match status" value="1"/>
</dbReference>
<dbReference type="FunFam" id="1.10.340.70:FF:000001">
    <property type="entry name" value="Retrovirus-related Pol polyprotein from transposon gypsy-like Protein"/>
    <property type="match status" value="1"/>
</dbReference>
<dbReference type="Proteomes" id="UP000683360">
    <property type="component" value="Unassembled WGS sequence"/>
</dbReference>
<keyword evidence="2" id="KW-0808">Transferase</keyword>
<feature type="region of interest" description="Disordered" evidence="9">
    <location>
        <begin position="1076"/>
        <end position="1109"/>
    </location>
</feature>
<accession>A0A8S3QI96</accession>
<evidence type="ECO:0000313" key="14">
    <source>
        <dbReference type="Proteomes" id="UP000683360"/>
    </source>
</evidence>
<dbReference type="EMBL" id="CAJPWZ010000506">
    <property type="protein sequence ID" value="CAG2195110.1"/>
    <property type="molecule type" value="Genomic_DNA"/>
</dbReference>
<organism evidence="13 14">
    <name type="scientific">Mytilus edulis</name>
    <name type="common">Blue mussel</name>
    <dbReference type="NCBI Taxonomy" id="6550"/>
    <lineage>
        <taxon>Eukaryota</taxon>
        <taxon>Metazoa</taxon>
        <taxon>Spiralia</taxon>
        <taxon>Lophotrochozoa</taxon>
        <taxon>Mollusca</taxon>
        <taxon>Bivalvia</taxon>
        <taxon>Autobranchia</taxon>
        <taxon>Pteriomorphia</taxon>
        <taxon>Mytilida</taxon>
        <taxon>Mytiloidea</taxon>
        <taxon>Mytilidae</taxon>
        <taxon>Mytilinae</taxon>
        <taxon>Mytilus</taxon>
    </lineage>
</organism>
<keyword evidence="8" id="KW-0862">Zinc</keyword>
<evidence type="ECO:0000256" key="8">
    <source>
        <dbReference type="PROSITE-ProRule" id="PRU00042"/>
    </source>
</evidence>
<evidence type="ECO:0000313" key="13">
    <source>
        <dbReference type="EMBL" id="CAG2195110.1"/>
    </source>
</evidence>
<dbReference type="PROSITE" id="PS50157">
    <property type="entry name" value="ZINC_FINGER_C2H2_2"/>
    <property type="match status" value="1"/>
</dbReference>
<name>A0A8S3QI96_MYTED</name>
<evidence type="ECO:0000256" key="4">
    <source>
        <dbReference type="ARBA" id="ARBA00022722"/>
    </source>
</evidence>
<dbReference type="GO" id="GO:0008270">
    <property type="term" value="F:zinc ion binding"/>
    <property type="evidence" value="ECO:0007669"/>
    <property type="project" value="UniProtKB-KW"/>
</dbReference>
<dbReference type="InterPro" id="IPR050951">
    <property type="entry name" value="Retrovirus_Pol_polyprotein"/>
</dbReference>
<dbReference type="InterPro" id="IPR013087">
    <property type="entry name" value="Znf_C2H2_type"/>
</dbReference>
<dbReference type="GO" id="GO:0003676">
    <property type="term" value="F:nucleic acid binding"/>
    <property type="evidence" value="ECO:0007669"/>
    <property type="project" value="InterPro"/>
</dbReference>
<dbReference type="SUPFAM" id="SSF53098">
    <property type="entry name" value="Ribonuclease H-like"/>
    <property type="match status" value="1"/>
</dbReference>
<dbReference type="GO" id="GO:0006508">
    <property type="term" value="P:proteolysis"/>
    <property type="evidence" value="ECO:0007669"/>
    <property type="project" value="UniProtKB-KW"/>
</dbReference>
<dbReference type="InterPro" id="IPR036397">
    <property type="entry name" value="RNaseH_sf"/>
</dbReference>
<dbReference type="Gene3D" id="3.30.420.10">
    <property type="entry name" value="Ribonuclease H-like superfamily/Ribonuclease H"/>
    <property type="match status" value="1"/>
</dbReference>
<dbReference type="PROSITE" id="PS00028">
    <property type="entry name" value="ZINC_FINGER_C2H2_1"/>
    <property type="match status" value="1"/>
</dbReference>
<dbReference type="GO" id="GO:0008233">
    <property type="term" value="F:peptidase activity"/>
    <property type="evidence" value="ECO:0007669"/>
    <property type="project" value="UniProtKB-KW"/>
</dbReference>
<dbReference type="CDD" id="cd01647">
    <property type="entry name" value="RT_LTR"/>
    <property type="match status" value="1"/>
</dbReference>
<keyword evidence="1" id="KW-0645">Protease</keyword>
<dbReference type="GO" id="GO:0004519">
    <property type="term" value="F:endonuclease activity"/>
    <property type="evidence" value="ECO:0007669"/>
    <property type="project" value="UniProtKB-KW"/>
</dbReference>
<evidence type="ECO:0000256" key="9">
    <source>
        <dbReference type="SAM" id="MobiDB-lite"/>
    </source>
</evidence>
<keyword evidence="7" id="KW-0695">RNA-directed DNA polymerase</keyword>
<dbReference type="SUPFAM" id="SSF56672">
    <property type="entry name" value="DNA/RNA polymerases"/>
    <property type="match status" value="1"/>
</dbReference>
<feature type="domain" description="C2H2-type" evidence="10">
    <location>
        <begin position="1023"/>
        <end position="1051"/>
    </location>
</feature>
<evidence type="ECO:0000259" key="11">
    <source>
        <dbReference type="PROSITE" id="PS50158"/>
    </source>
</evidence>
<dbReference type="GO" id="GO:0015074">
    <property type="term" value="P:DNA integration"/>
    <property type="evidence" value="ECO:0007669"/>
    <property type="project" value="InterPro"/>
</dbReference>